<protein>
    <submittedName>
        <fullName evidence="1">Uncharacterized protein</fullName>
    </submittedName>
</protein>
<dbReference type="InterPro" id="IPR046167">
    <property type="entry name" value="DUF6169"/>
</dbReference>
<dbReference type="Pfam" id="PF19666">
    <property type="entry name" value="DUF6169"/>
    <property type="match status" value="1"/>
</dbReference>
<dbReference type="EMBL" id="VJZT01000009">
    <property type="protein sequence ID" value="TRX39276.1"/>
    <property type="molecule type" value="Genomic_DNA"/>
</dbReference>
<organism evidence="1 2">
    <name type="scientific">Flavobacterium restrictum</name>
    <dbReference type="NCBI Taxonomy" id="2594428"/>
    <lineage>
        <taxon>Bacteria</taxon>
        <taxon>Pseudomonadati</taxon>
        <taxon>Bacteroidota</taxon>
        <taxon>Flavobacteriia</taxon>
        <taxon>Flavobacteriales</taxon>
        <taxon>Flavobacteriaceae</taxon>
        <taxon>Flavobacterium</taxon>
    </lineage>
</organism>
<evidence type="ECO:0000313" key="1">
    <source>
        <dbReference type="EMBL" id="TRX39276.1"/>
    </source>
</evidence>
<accession>A0A553E2J8</accession>
<dbReference type="AlphaFoldDB" id="A0A553E2J8"/>
<dbReference type="Proteomes" id="UP000316371">
    <property type="component" value="Unassembled WGS sequence"/>
</dbReference>
<sequence>MDFYFKKSSAISVYICESADGKELARKRKFDQWFQEYNDDTFVKVDKNLIDKDNNKFPVSLIISKLNPYEAQIFKAFVRLSLNNQK</sequence>
<comment type="caution">
    <text evidence="1">The sequence shown here is derived from an EMBL/GenBank/DDBJ whole genome shotgun (WGS) entry which is preliminary data.</text>
</comment>
<dbReference type="OrthoDB" id="955741at2"/>
<gene>
    <name evidence="1" type="ORF">FNW21_10100</name>
</gene>
<proteinExistence type="predicted"/>
<evidence type="ECO:0000313" key="2">
    <source>
        <dbReference type="Proteomes" id="UP000316371"/>
    </source>
</evidence>
<reference evidence="1 2" key="1">
    <citation type="submission" date="2019-07" db="EMBL/GenBank/DDBJ databases">
        <title>Novel species of Flavobacterium.</title>
        <authorList>
            <person name="Liu Q."/>
            <person name="Xin Y.-H."/>
        </authorList>
    </citation>
    <scope>NUCLEOTIDE SEQUENCE [LARGE SCALE GENOMIC DNA]</scope>
    <source>
        <strain evidence="1 2">LB1R34</strain>
    </source>
</reference>
<dbReference type="RefSeq" id="WP_144256619.1">
    <property type="nucleotide sequence ID" value="NZ_VJZT01000009.1"/>
</dbReference>
<name>A0A553E2J8_9FLAO</name>
<keyword evidence="2" id="KW-1185">Reference proteome</keyword>